<dbReference type="Proteomes" id="UP001161325">
    <property type="component" value="Unassembled WGS sequence"/>
</dbReference>
<comment type="similarity">
    <text evidence="2">Belongs to the bacterial PQQ dehydrogenase family.</text>
</comment>
<name>A0AA37Q954_9BACT</name>
<keyword evidence="3" id="KW-0560">Oxidoreductase</keyword>
<dbReference type="CDD" id="cd10280">
    <property type="entry name" value="PQQ_mGDH"/>
    <property type="match status" value="1"/>
</dbReference>
<dbReference type="Pfam" id="PF01011">
    <property type="entry name" value="PQQ"/>
    <property type="match status" value="1"/>
</dbReference>
<keyword evidence="7" id="KW-1185">Reference proteome</keyword>
<dbReference type="EMBL" id="BRXS01000002">
    <property type="protein sequence ID" value="GLC24591.1"/>
    <property type="molecule type" value="Genomic_DNA"/>
</dbReference>
<reference evidence="6" key="1">
    <citation type="submission" date="2022-08" db="EMBL/GenBank/DDBJ databases">
        <title>Draft genome sequencing of Roseisolibacter agri AW1220.</title>
        <authorList>
            <person name="Tobiishi Y."/>
            <person name="Tonouchi A."/>
        </authorList>
    </citation>
    <scope>NUCLEOTIDE SEQUENCE</scope>
    <source>
        <strain evidence="6">AW1220</strain>
    </source>
</reference>
<dbReference type="PANTHER" id="PTHR32303">
    <property type="entry name" value="QUINOPROTEIN ALCOHOL DEHYDROGENASE (CYTOCHROME C)"/>
    <property type="match status" value="1"/>
</dbReference>
<evidence type="ECO:0000313" key="6">
    <source>
        <dbReference type="EMBL" id="GLC24591.1"/>
    </source>
</evidence>
<dbReference type="InterPro" id="IPR002372">
    <property type="entry name" value="PQQ_rpt_dom"/>
</dbReference>
<comment type="cofactor">
    <cofactor evidence="1">
        <name>pyrroloquinoline quinone</name>
        <dbReference type="ChEBI" id="CHEBI:58442"/>
    </cofactor>
</comment>
<feature type="domain" description="Pyrrolo-quinoline quinone repeat" evidence="5">
    <location>
        <begin position="29"/>
        <end position="647"/>
    </location>
</feature>
<comment type="caution">
    <text evidence="6">The sequence shown here is derived from an EMBL/GenBank/DDBJ whole genome shotgun (WGS) entry which is preliminary data.</text>
</comment>
<sequence length="671" mass="70797">MGRMPARPTRLLLLSLPAALHAQQPDGDWGSYGRDPGGARSSPLTQITRENVGRLQVAWRFHTGETRPEFATGSRRVSLEVTPLVVDGTMYVSTPLGRVFALDAATGRERWRYNPGVPRAATFGDFTSRGVSYWVDAQAPATARCRARVILATIDARLIAIDARDGASCPTFGDGGQVDLRQGLRIAPAEFEDYEQTSPPAIVDGVIVVGSAIADNGRTDMASGEVRGFDARTGALRWTFHPVPVDSAEAQTHGWRRPAGAGDARRTGGANAWSVIAADTARGLVFVPTGSPSPDYYGGARLGENRYANALVAIRARTGAVAWHFQTVHHDLWDYDNASPPALVTVRRGGRSIHAVLQATKTGMLFVLDRATGAPIVPVEERPVPASDVPGEEAWPTQPFSALPPLSPHRITPDDAFGADSADRAACRAMLAGLRNDGIFTPPSLRGTLAVPSNIGGAHWGGVAFDPARQLAVVPVNTIAAVVQLIPRERMGDPREAGWEYAAMRGTPYGMRRRLLLSPAGVPCTPPPFGALVAVNVETGTIAWRVPLGTPIPIAPSRGAGEATVARAAVATGAAAHADTLRARTLGSPNLGGPIVTAGGLVFVGATLDQQLRAFDVETGRELWRAALPAGAKATPMTYAVRGRQYVAVAAGGDGDAFGKSDEIVVFALPR</sequence>
<evidence type="ECO:0000259" key="5">
    <source>
        <dbReference type="Pfam" id="PF01011"/>
    </source>
</evidence>
<accession>A0AA37Q954</accession>
<dbReference type="GO" id="GO:0048038">
    <property type="term" value="F:quinone binding"/>
    <property type="evidence" value="ECO:0007669"/>
    <property type="project" value="InterPro"/>
</dbReference>
<dbReference type="InterPro" id="IPR017511">
    <property type="entry name" value="PQQ_mDH"/>
</dbReference>
<dbReference type="SUPFAM" id="SSF50998">
    <property type="entry name" value="Quinoprotein alcohol dehydrogenase-like"/>
    <property type="match status" value="1"/>
</dbReference>
<dbReference type="Gene3D" id="2.140.10.10">
    <property type="entry name" value="Quinoprotein alcohol dehydrogenase-like superfamily"/>
    <property type="match status" value="2"/>
</dbReference>
<organism evidence="6 7">
    <name type="scientific">Roseisolibacter agri</name>
    <dbReference type="NCBI Taxonomy" id="2014610"/>
    <lineage>
        <taxon>Bacteria</taxon>
        <taxon>Pseudomonadati</taxon>
        <taxon>Gemmatimonadota</taxon>
        <taxon>Gemmatimonadia</taxon>
        <taxon>Gemmatimonadales</taxon>
        <taxon>Gemmatimonadaceae</taxon>
        <taxon>Roseisolibacter</taxon>
    </lineage>
</organism>
<dbReference type="SMART" id="SM00564">
    <property type="entry name" value="PQQ"/>
    <property type="match status" value="5"/>
</dbReference>
<dbReference type="InterPro" id="IPR018391">
    <property type="entry name" value="PQQ_b-propeller_rpt"/>
</dbReference>
<proteinExistence type="inferred from homology"/>
<dbReference type="InterPro" id="IPR011047">
    <property type="entry name" value="Quinoprotein_ADH-like_sf"/>
</dbReference>
<evidence type="ECO:0000256" key="2">
    <source>
        <dbReference type="ARBA" id="ARBA00008156"/>
    </source>
</evidence>
<dbReference type="PANTHER" id="PTHR32303:SF4">
    <property type="entry name" value="QUINOPROTEIN GLUCOSE DEHYDROGENASE"/>
    <property type="match status" value="1"/>
</dbReference>
<evidence type="ECO:0000313" key="7">
    <source>
        <dbReference type="Proteomes" id="UP001161325"/>
    </source>
</evidence>
<gene>
    <name evidence="6" type="primary">gcd</name>
    <name evidence="6" type="ORF">rosag_11040</name>
</gene>
<evidence type="ECO:0000256" key="3">
    <source>
        <dbReference type="ARBA" id="ARBA00023002"/>
    </source>
</evidence>
<dbReference type="AlphaFoldDB" id="A0AA37Q954"/>
<feature type="region of interest" description="Disordered" evidence="4">
    <location>
        <begin position="25"/>
        <end position="44"/>
    </location>
</feature>
<dbReference type="GO" id="GO:0016020">
    <property type="term" value="C:membrane"/>
    <property type="evidence" value="ECO:0007669"/>
    <property type="project" value="InterPro"/>
</dbReference>
<evidence type="ECO:0000256" key="1">
    <source>
        <dbReference type="ARBA" id="ARBA00001931"/>
    </source>
</evidence>
<evidence type="ECO:0000256" key="4">
    <source>
        <dbReference type="SAM" id="MobiDB-lite"/>
    </source>
</evidence>
<dbReference type="GO" id="GO:0016614">
    <property type="term" value="F:oxidoreductase activity, acting on CH-OH group of donors"/>
    <property type="evidence" value="ECO:0007669"/>
    <property type="project" value="InterPro"/>
</dbReference>
<protein>
    <submittedName>
        <fullName evidence="6">Glucose dehydrogenase</fullName>
    </submittedName>
</protein>